<protein>
    <submittedName>
        <fullName evidence="2">Glycogen debranching enzyme</fullName>
    </submittedName>
</protein>
<evidence type="ECO:0000313" key="3">
    <source>
        <dbReference type="Proteomes" id="UP000615026"/>
    </source>
</evidence>
<dbReference type="Gene3D" id="3.20.20.80">
    <property type="entry name" value="Glycosidases"/>
    <property type="match status" value="1"/>
</dbReference>
<proteinExistence type="predicted"/>
<dbReference type="InterPro" id="IPR017853">
    <property type="entry name" value="GH"/>
</dbReference>
<evidence type="ECO:0000313" key="2">
    <source>
        <dbReference type="EMBL" id="MBE9066630.1"/>
    </source>
</evidence>
<dbReference type="SMART" id="SM00642">
    <property type="entry name" value="Aamy"/>
    <property type="match status" value="1"/>
</dbReference>
<dbReference type="SUPFAM" id="SSF51011">
    <property type="entry name" value="Glycosyl hydrolase domain"/>
    <property type="match status" value="1"/>
</dbReference>
<dbReference type="Pfam" id="PF21156">
    <property type="entry name" value="ISOA1-3_C"/>
    <property type="match status" value="1"/>
</dbReference>
<keyword evidence="3" id="KW-1185">Reference proteome</keyword>
<sequence>MVLMAVFDVYLRPFFQIFALYATPIETGARSQLTNYWGYSPVAFFAPHWGYSSRKDLLAPLDEFRDLVKALHHAGIEVILDVVFNHTAEGDHTGPTLSFRGLSNDSYYILGNDKRYYKNYSGCGNTIKTSAMVGYLILYCLRYWVSEMHVDGFRFDLASILSRGLTGEPLEDPPILWMINTDPVLAGTKIIAEAWDAAGLYQVGRFAGERFAEWNAPYRDDIRRFVRGDRGMVKALAQRIVGSPDMYPHLCRGPNYGIHFITCHDGFTLNDLVSYSVKHNGANGEDNRDGNDANWSWNCGVEGVTNDPNVLAQRQKQVKNLLTIWAISQGTPMLLMGDEVLRSQRGNNNAYCQDNELSWFDWDAVSRQQGFLRFVKGIINFAQTLHIFKHDHPLIVTPQAIVEPAIVWHGIKLGQPDWAETSHSLAFTLRYQKYGELLHIMLNAFYEPLTFELPSLSQGYHWKRIVDTALDSPEDFCSIEQAPQVNSLVYEVAAYASVVLFVRG</sequence>
<dbReference type="PANTHER" id="PTHR43002">
    <property type="entry name" value="GLYCOGEN DEBRANCHING ENZYME"/>
    <property type="match status" value="1"/>
</dbReference>
<comment type="caution">
    <text evidence="2">The sequence shown here is derived from an EMBL/GenBank/DDBJ whole genome shotgun (WGS) entry which is preliminary data.</text>
</comment>
<name>A0A928X048_LEPEC</name>
<dbReference type="AlphaFoldDB" id="A0A928X048"/>
<dbReference type="SUPFAM" id="SSF51445">
    <property type="entry name" value="(Trans)glycosidases"/>
    <property type="match status" value="1"/>
</dbReference>
<gene>
    <name evidence="2" type="ORF">IQ260_08185</name>
</gene>
<dbReference type="CDD" id="cd11326">
    <property type="entry name" value="AmyAc_Glg_debranch"/>
    <property type="match status" value="1"/>
</dbReference>
<dbReference type="EMBL" id="JADEXP010000051">
    <property type="protein sequence ID" value="MBE9066630.1"/>
    <property type="molecule type" value="Genomic_DNA"/>
</dbReference>
<accession>A0A928X048</accession>
<feature type="domain" description="Glycosyl hydrolase family 13 catalytic" evidence="1">
    <location>
        <begin position="8"/>
        <end position="382"/>
    </location>
</feature>
<dbReference type="Gene3D" id="2.60.40.1180">
    <property type="entry name" value="Golgi alpha-mannosidase II"/>
    <property type="match status" value="1"/>
</dbReference>
<evidence type="ECO:0000259" key="1">
    <source>
        <dbReference type="SMART" id="SM00642"/>
    </source>
</evidence>
<organism evidence="2 3">
    <name type="scientific">Leptolyngbya cf. ectocarpi LEGE 11479</name>
    <dbReference type="NCBI Taxonomy" id="1828722"/>
    <lineage>
        <taxon>Bacteria</taxon>
        <taxon>Bacillati</taxon>
        <taxon>Cyanobacteriota</taxon>
        <taxon>Cyanophyceae</taxon>
        <taxon>Leptolyngbyales</taxon>
        <taxon>Leptolyngbyaceae</taxon>
        <taxon>Leptolyngbya group</taxon>
        <taxon>Leptolyngbya</taxon>
    </lineage>
</organism>
<dbReference type="InterPro" id="IPR006047">
    <property type="entry name" value="GH13_cat_dom"/>
</dbReference>
<dbReference type="GO" id="GO:0005975">
    <property type="term" value="P:carbohydrate metabolic process"/>
    <property type="evidence" value="ECO:0007669"/>
    <property type="project" value="InterPro"/>
</dbReference>
<dbReference type="InterPro" id="IPR013780">
    <property type="entry name" value="Glyco_hydro_b"/>
</dbReference>
<reference evidence="2" key="1">
    <citation type="submission" date="2020-10" db="EMBL/GenBank/DDBJ databases">
        <authorList>
            <person name="Castelo-Branco R."/>
            <person name="Eusebio N."/>
            <person name="Adriana R."/>
            <person name="Vieira A."/>
            <person name="Brugerolle De Fraissinette N."/>
            <person name="Rezende De Castro R."/>
            <person name="Schneider M.P."/>
            <person name="Vasconcelos V."/>
            <person name="Leao P.N."/>
        </authorList>
    </citation>
    <scope>NUCLEOTIDE SEQUENCE</scope>
    <source>
        <strain evidence="2">LEGE 11479</strain>
    </source>
</reference>
<dbReference type="Proteomes" id="UP000615026">
    <property type="component" value="Unassembled WGS sequence"/>
</dbReference>
<dbReference type="InterPro" id="IPR048650">
    <property type="entry name" value="ISOA1-3-like_C"/>
</dbReference>